<dbReference type="EMBL" id="KQ435711">
    <property type="protein sequence ID" value="KOX79674.1"/>
    <property type="molecule type" value="Genomic_DNA"/>
</dbReference>
<dbReference type="SMART" id="SM00320">
    <property type="entry name" value="WD40"/>
    <property type="match status" value="4"/>
</dbReference>
<dbReference type="SUPFAM" id="SSF52540">
    <property type="entry name" value="P-loop containing nucleoside triphosphate hydrolases"/>
    <property type="match status" value="1"/>
</dbReference>
<dbReference type="SUPFAM" id="SSF50978">
    <property type="entry name" value="WD40 repeat-like"/>
    <property type="match status" value="1"/>
</dbReference>
<protein>
    <submittedName>
        <fullName evidence="6">Uncharacterized protein</fullName>
    </submittedName>
</protein>
<dbReference type="Gene3D" id="1.25.40.370">
    <property type="match status" value="1"/>
</dbReference>
<dbReference type="InterPro" id="IPR001680">
    <property type="entry name" value="WD40_rpt"/>
</dbReference>
<evidence type="ECO:0000259" key="5">
    <source>
        <dbReference type="Pfam" id="PF25469"/>
    </source>
</evidence>
<dbReference type="STRING" id="166423.A0A0N0U7I8"/>
<dbReference type="SUPFAM" id="SSF50998">
    <property type="entry name" value="Quinoprotein alcohol dehydrogenase-like"/>
    <property type="match status" value="1"/>
</dbReference>
<evidence type="ECO:0000313" key="6">
    <source>
        <dbReference type="EMBL" id="KOX79674.1"/>
    </source>
</evidence>
<dbReference type="OrthoDB" id="2325716at2759"/>
<dbReference type="InterPro" id="IPR036322">
    <property type="entry name" value="WD40_repeat_dom_sf"/>
</dbReference>
<feature type="domain" description="NWD2 C-terminal beta-propeller" evidence="4">
    <location>
        <begin position="1222"/>
        <end position="1572"/>
    </location>
</feature>
<keyword evidence="1" id="KW-0853">WD repeat</keyword>
<dbReference type="Gene3D" id="2.130.10.10">
    <property type="entry name" value="YVTN repeat-like/Quinoprotein amine dehydrogenase"/>
    <property type="match status" value="2"/>
</dbReference>
<feature type="domain" description="NWD1/2-like winged helix-turn-helix" evidence="5">
    <location>
        <begin position="555"/>
        <end position="665"/>
    </location>
</feature>
<reference evidence="6 7" key="1">
    <citation type="submission" date="2015-07" db="EMBL/GenBank/DDBJ databases">
        <title>The genome of Melipona quadrifasciata.</title>
        <authorList>
            <person name="Pan H."/>
            <person name="Kapheim K."/>
        </authorList>
    </citation>
    <scope>NUCLEOTIDE SEQUENCE [LARGE SCALE GENOMIC DNA]</scope>
    <source>
        <strain evidence="6">0111107301</strain>
        <tissue evidence="6">Whole body</tissue>
    </source>
</reference>
<sequence>MDETTIDSIFAGSLKSLPAVSSKIVRIFTSSTFTDTTMERNTLMAQCYPKLKDYCREKHGLEFQVVDMRWGVRDEATDDHMTTELCMREIENCQRLSMGPNFVVFLGQKYGYRPIPTYVLSSELEMLRTELESQGMDVGLLDKWYKKDSNAVPPTSILQPISSILKNFNNKRIPKLQQEDQAIWWDTMVKMQKLFRKGAQSLYNSGKFDKDTMHNYFMSEVINGILNVKNTKNHCLAYIRYINNINLQNLRKASLFLDIVNRSLDNEASKLLANLRDERLPEKIETTNLQSISEVKFNTAIQYTVEWIGREGLDPETHSEYLQHFITHFYRNIIKLVDRAMRKEDSSAQGQIITEILQHLHACNNSVRVFYGREDTLEKIKEYMLGDSEKPLVLYGEGGCGKTSLLAKSAGLTSSAWLTGRKPINIIRFLGTTPDSSALTPTLISICQQANMILSCAAEESNPVISRDYQLLRRMIDIEENFIEVVALGEDLAMEVIRMWMKTAHRDLNNYQWRLVANALSKCSLPIFVKLVFAEICRWRSYTKPADTHLTCTVMDSIMMLFERIEKQHGKILVFHALAYITAAKSGLSESELEDLISLDDKVLDDVYQYHLPPVRRIPPLLWTRIRNDLPNYLSEREADGVSVLNWYHRQFRDTAKERYFKNMNMAMYFHSMIADYYLGIWGGGRAKPFKYTEIQRHRFNLADKEGVADRKVPEQPLAFYSKDGTITRYNLRKFGELPFHLVRSRRFNDLFENVLFNYEWLHAKLSSCPLQAVLSDFEDACSFIDNQNIVRELMLVADALRLGGAILGSHPDMLAPQLIGRLLPEIGGNVNVKMLLRACDNDGAKDCALLPVYHCLHTPGGPLKYSLEGHQFAVFGFCLTSDYRYVVSISNRFITWDLSTSDMTRDVNPGVEGIMQHLVLSPDNRYAAAFTTNNQSVVLNTLTSEFVIIDNPLPNEDPVCGVHLMNQFFFVYGKLGWCRFDLRGNLLDTHTNPEDSNKWPILCVEHTNLDDYRIVFWSGNMEDTSMLLHTHRKKGSLEPLQFHSVMVMTNNKQVLYACTTKEDYRVTKYVSDETSCQWEKAFDMPRAFNDDVEYLLQLKLDREEEVLLATCANGFIVWLLESKSDAYVLMLPNGVRNISTKMMCSNSIMISGSKNYAVAGVRKNLYVWNLETSELVKILDAHFARIIQLEALTIGNWNSVVTSSIDRSVKVWNINNIFEQVHVIDRHELQIDMISLAEECNLAATVTRDCVGIWDLQTGRLISKLADSPLGAIVTHACMTHDGKYIVSTESGNVLIWNRITEQVLFKEEQQHVRQLMLVENSSKFIAVSRPKNPAGVENMKTTATLFMRTIPDGKRIFTLEYLVRSHTSTPFRNVVMTSDNSFLIAPASDKGNRDCVIIYNANTGALISKIPIKLPGFKDILCITPMPNKPHWVGIIGSDKGTILDINKKKFIRTIPKWSGNISKDGKYTLYAPSRGGLELLELKKGTTVKTYIPKVAEGVFTVISMFNRTDEYVLYYHSGRKTIRVFRSLDCEIIANYRVQAELSAIDSTYDGKSIVLGMVDGCVSVLAITDPKKEEMKNYVANLPSRDENWKKKAEKQRVTIKFKAAARIARVTHDLNAIIRNTNITETIEELDENIE</sequence>
<dbReference type="Pfam" id="PF13271">
    <property type="entry name" value="DUF4062"/>
    <property type="match status" value="1"/>
</dbReference>
<evidence type="ECO:0000256" key="1">
    <source>
        <dbReference type="ARBA" id="ARBA00022574"/>
    </source>
</evidence>
<evidence type="ECO:0000259" key="3">
    <source>
        <dbReference type="Pfam" id="PF13271"/>
    </source>
</evidence>
<dbReference type="PANTHER" id="PTHR19871">
    <property type="entry name" value="BETA TRANSDUCIN-RELATED PROTEIN"/>
    <property type="match status" value="1"/>
</dbReference>
<dbReference type="Proteomes" id="UP000053105">
    <property type="component" value="Unassembled WGS sequence"/>
</dbReference>
<evidence type="ECO:0000313" key="7">
    <source>
        <dbReference type="Proteomes" id="UP000053105"/>
    </source>
</evidence>
<dbReference type="Pfam" id="PF23586">
    <property type="entry name" value="Beta-prop_NWD2_C"/>
    <property type="match status" value="1"/>
</dbReference>
<dbReference type="InterPro" id="IPR056534">
    <property type="entry name" value="Beta-prop_NWD2_C"/>
</dbReference>
<dbReference type="InterPro" id="IPR015943">
    <property type="entry name" value="WD40/YVTN_repeat-like_dom_sf"/>
</dbReference>
<feature type="domain" description="DUF4062" evidence="3">
    <location>
        <begin position="26"/>
        <end position="113"/>
    </location>
</feature>
<proteinExistence type="predicted"/>
<keyword evidence="7" id="KW-1185">Reference proteome</keyword>
<gene>
    <name evidence="6" type="ORF">WN51_02940</name>
</gene>
<evidence type="ECO:0000259" key="4">
    <source>
        <dbReference type="Pfam" id="PF23586"/>
    </source>
</evidence>
<evidence type="ECO:0000256" key="2">
    <source>
        <dbReference type="ARBA" id="ARBA00022737"/>
    </source>
</evidence>
<dbReference type="Pfam" id="PF25469">
    <property type="entry name" value="WHD_NWD1"/>
    <property type="match status" value="1"/>
</dbReference>
<dbReference type="InterPro" id="IPR011047">
    <property type="entry name" value="Quinoprotein_ADH-like_sf"/>
</dbReference>
<dbReference type="PANTHER" id="PTHR19871:SF14">
    <property type="entry name" value="DUF4062 DOMAIN-CONTAINING PROTEIN"/>
    <property type="match status" value="1"/>
</dbReference>
<organism evidence="6 7">
    <name type="scientific">Melipona quadrifasciata</name>
    <dbReference type="NCBI Taxonomy" id="166423"/>
    <lineage>
        <taxon>Eukaryota</taxon>
        <taxon>Metazoa</taxon>
        <taxon>Ecdysozoa</taxon>
        <taxon>Arthropoda</taxon>
        <taxon>Hexapoda</taxon>
        <taxon>Insecta</taxon>
        <taxon>Pterygota</taxon>
        <taxon>Neoptera</taxon>
        <taxon>Endopterygota</taxon>
        <taxon>Hymenoptera</taxon>
        <taxon>Apocrita</taxon>
        <taxon>Aculeata</taxon>
        <taxon>Apoidea</taxon>
        <taxon>Anthophila</taxon>
        <taxon>Apidae</taxon>
        <taxon>Melipona</taxon>
    </lineage>
</organism>
<keyword evidence="2" id="KW-0677">Repeat</keyword>
<dbReference type="InterPro" id="IPR057588">
    <property type="entry name" value="NWD1/2-like_WH"/>
</dbReference>
<accession>A0A0N0U7I8</accession>
<dbReference type="FunFam" id="1.25.40.370:FF:000003">
    <property type="entry name" value="Leucine-rich repeat and WD repeat-containing protein"/>
    <property type="match status" value="1"/>
</dbReference>
<dbReference type="Gene3D" id="3.40.50.300">
    <property type="entry name" value="P-loop containing nucleotide triphosphate hydrolases"/>
    <property type="match status" value="1"/>
</dbReference>
<dbReference type="InterPro" id="IPR052752">
    <property type="entry name" value="NACHT-WD_repeat"/>
</dbReference>
<name>A0A0N0U7I8_9HYME</name>
<dbReference type="InterPro" id="IPR025139">
    <property type="entry name" value="DUF4062"/>
</dbReference>
<dbReference type="InterPro" id="IPR027417">
    <property type="entry name" value="P-loop_NTPase"/>
</dbReference>